<organism evidence="2 3">
    <name type="scientific">Trichinella nelsoni</name>
    <dbReference type="NCBI Taxonomy" id="6336"/>
    <lineage>
        <taxon>Eukaryota</taxon>
        <taxon>Metazoa</taxon>
        <taxon>Ecdysozoa</taxon>
        <taxon>Nematoda</taxon>
        <taxon>Enoplea</taxon>
        <taxon>Dorylaimia</taxon>
        <taxon>Trichinellida</taxon>
        <taxon>Trichinellidae</taxon>
        <taxon>Trichinella</taxon>
    </lineage>
</organism>
<dbReference type="Proteomes" id="UP000054630">
    <property type="component" value="Unassembled WGS sequence"/>
</dbReference>
<reference evidence="2 3" key="1">
    <citation type="submission" date="2015-01" db="EMBL/GenBank/DDBJ databases">
        <title>Evolution of Trichinella species and genotypes.</title>
        <authorList>
            <person name="Korhonen P.K."/>
            <person name="Edoardo P."/>
            <person name="Giuseppe L.R."/>
            <person name="Gasser R.B."/>
        </authorList>
    </citation>
    <scope>NUCLEOTIDE SEQUENCE [LARGE SCALE GENOMIC DNA]</scope>
    <source>
        <strain evidence="2">ISS37</strain>
    </source>
</reference>
<protein>
    <submittedName>
        <fullName evidence="2">Uncharacterized protein</fullName>
    </submittedName>
</protein>
<gene>
    <name evidence="2" type="ORF">T07_10143</name>
    <name evidence="1" type="ORF">T07_8133</name>
</gene>
<dbReference type="AlphaFoldDB" id="A0A0V0RP88"/>
<dbReference type="EMBL" id="JYDL01000110">
    <property type="protein sequence ID" value="KRX16286.1"/>
    <property type="molecule type" value="Genomic_DNA"/>
</dbReference>
<evidence type="ECO:0000313" key="3">
    <source>
        <dbReference type="Proteomes" id="UP000054630"/>
    </source>
</evidence>
<sequence>MIKYSAAVNASVRGSFPNAVNASMFRSMWLVAEGFHIPFSYGQSDEVQQQPSRRNDWPMNYSLSLRTAT</sequence>
<accession>A0A0V0RP88</accession>
<evidence type="ECO:0000313" key="2">
    <source>
        <dbReference type="EMBL" id="KRX16286.1"/>
    </source>
</evidence>
<comment type="caution">
    <text evidence="2">The sequence shown here is derived from an EMBL/GenBank/DDBJ whole genome shotgun (WGS) entry which is preliminary data.</text>
</comment>
<evidence type="ECO:0000313" key="1">
    <source>
        <dbReference type="EMBL" id="KRX12620.1"/>
    </source>
</evidence>
<keyword evidence="3" id="KW-1185">Reference proteome</keyword>
<dbReference type="EMBL" id="JYDL01000314">
    <property type="protein sequence ID" value="KRX12620.1"/>
    <property type="molecule type" value="Genomic_DNA"/>
</dbReference>
<proteinExistence type="predicted"/>
<name>A0A0V0RP88_9BILA</name>